<feature type="transmembrane region" description="Helical" evidence="6">
    <location>
        <begin position="85"/>
        <end position="103"/>
    </location>
</feature>
<keyword evidence="5 6" id="KW-0472">Membrane</keyword>
<dbReference type="AlphaFoldDB" id="A0A1K2I3G0"/>
<evidence type="ECO:0000313" key="8">
    <source>
        <dbReference type="Proteomes" id="UP000183447"/>
    </source>
</evidence>
<feature type="transmembrane region" description="Helical" evidence="6">
    <location>
        <begin position="27"/>
        <end position="47"/>
    </location>
</feature>
<keyword evidence="3 6" id="KW-0812">Transmembrane</keyword>
<comment type="subcellular location">
    <subcellularLocation>
        <location evidence="1">Cell membrane</location>
        <topology evidence="1">Multi-pass membrane protein</topology>
    </subcellularLocation>
</comment>
<name>A0A1K2I3G0_9HYPH</name>
<evidence type="ECO:0000256" key="5">
    <source>
        <dbReference type="ARBA" id="ARBA00023136"/>
    </source>
</evidence>
<dbReference type="EMBL" id="FPKU01000003">
    <property type="protein sequence ID" value="SFZ86292.1"/>
    <property type="molecule type" value="Genomic_DNA"/>
</dbReference>
<keyword evidence="2" id="KW-1003">Cell membrane</keyword>
<evidence type="ECO:0000256" key="4">
    <source>
        <dbReference type="ARBA" id="ARBA00022989"/>
    </source>
</evidence>
<keyword evidence="4 6" id="KW-1133">Transmembrane helix</keyword>
<reference evidence="7 8" key="1">
    <citation type="submission" date="2016-11" db="EMBL/GenBank/DDBJ databases">
        <authorList>
            <person name="Jaros S."/>
            <person name="Januszkiewicz K."/>
            <person name="Wedrychowicz H."/>
        </authorList>
    </citation>
    <scope>NUCLEOTIDE SEQUENCE [LARGE SCALE GENOMIC DNA]</scope>
    <source>
        <strain evidence="7 8">ATCC 23634</strain>
    </source>
</reference>
<keyword evidence="8" id="KW-1185">Reference proteome</keyword>
<evidence type="ECO:0000313" key="7">
    <source>
        <dbReference type="EMBL" id="SFZ86292.1"/>
    </source>
</evidence>
<evidence type="ECO:0000256" key="2">
    <source>
        <dbReference type="ARBA" id="ARBA00022475"/>
    </source>
</evidence>
<feature type="transmembrane region" description="Helical" evidence="6">
    <location>
        <begin position="143"/>
        <end position="164"/>
    </location>
</feature>
<gene>
    <name evidence="7" type="ORF">SAMN02983003_3472</name>
</gene>
<accession>A0A1K2I3G0</accession>
<dbReference type="Pfam" id="PF09678">
    <property type="entry name" value="Caa3_CtaG"/>
    <property type="match status" value="1"/>
</dbReference>
<feature type="transmembrane region" description="Helical" evidence="6">
    <location>
        <begin position="59"/>
        <end position="79"/>
    </location>
</feature>
<dbReference type="GO" id="GO:0005886">
    <property type="term" value="C:plasma membrane"/>
    <property type="evidence" value="ECO:0007669"/>
    <property type="project" value="UniProtKB-SubCell"/>
</dbReference>
<proteinExistence type="predicted"/>
<evidence type="ECO:0000256" key="1">
    <source>
        <dbReference type="ARBA" id="ARBA00004651"/>
    </source>
</evidence>
<feature type="transmembrane region" description="Helical" evidence="6">
    <location>
        <begin position="115"/>
        <end position="131"/>
    </location>
</feature>
<dbReference type="RefSeq" id="WP_244545371.1">
    <property type="nucleotide sequence ID" value="NZ_FPKU01000003.1"/>
</dbReference>
<feature type="transmembrane region" description="Helical" evidence="6">
    <location>
        <begin position="222"/>
        <end position="244"/>
    </location>
</feature>
<protein>
    <submittedName>
        <fullName evidence="7">Putative membrane protein</fullName>
    </submittedName>
</protein>
<dbReference type="InterPro" id="IPR019108">
    <property type="entry name" value="Caa3_assmbl_CtaG-rel"/>
</dbReference>
<organism evidence="7 8">
    <name type="scientific">Devosia enhydra</name>
    <dbReference type="NCBI Taxonomy" id="665118"/>
    <lineage>
        <taxon>Bacteria</taxon>
        <taxon>Pseudomonadati</taxon>
        <taxon>Pseudomonadota</taxon>
        <taxon>Alphaproteobacteria</taxon>
        <taxon>Hyphomicrobiales</taxon>
        <taxon>Devosiaceae</taxon>
        <taxon>Devosia</taxon>
    </lineage>
</organism>
<dbReference type="Proteomes" id="UP000183447">
    <property type="component" value="Unassembled WGS sequence"/>
</dbReference>
<evidence type="ECO:0000256" key="3">
    <source>
        <dbReference type="ARBA" id="ARBA00022692"/>
    </source>
</evidence>
<dbReference type="STRING" id="665118.SAMN02983003_3472"/>
<feature type="transmembrane region" description="Helical" evidence="6">
    <location>
        <begin position="171"/>
        <end position="194"/>
    </location>
</feature>
<sequence length="254" mass="26704">MNQIDALMGGASYCGPPPTLADLWSRWNFDPLLLAALALGLGLYLGLARTSARAQMQFAAGWAVLAVAFVSPLCALTVALFSARVAHHLLLVAVAAPLLALGLPEALRRWASPHGAVLLLAHTGLFWLWHVPDAYAVALGNDAVYWLMQTSLLTSAMLFWAGMLDRTARPAAAIGGLVAASMQMGLLGALLTFAPEPLYAPHLDTTAAYALSAVADQQLAGLMMWVPGALPYLAGALVVLMRVLGTAPLRGEGR</sequence>
<evidence type="ECO:0000256" key="6">
    <source>
        <dbReference type="SAM" id="Phobius"/>
    </source>
</evidence>